<dbReference type="EMBL" id="NESQ01000488">
    <property type="protein sequence ID" value="PUU72667.1"/>
    <property type="molecule type" value="Genomic_DNA"/>
</dbReference>
<dbReference type="InterPro" id="IPR036875">
    <property type="entry name" value="Znf_CCHC_sf"/>
</dbReference>
<feature type="domain" description="CCHC-type" evidence="3">
    <location>
        <begin position="114"/>
        <end position="128"/>
    </location>
</feature>
<gene>
    <name evidence="4" type="ORF">B9Z19DRAFT_1137040</name>
</gene>
<keyword evidence="1" id="KW-0863">Zinc-finger</keyword>
<feature type="region of interest" description="Disordered" evidence="2">
    <location>
        <begin position="180"/>
        <end position="199"/>
    </location>
</feature>
<evidence type="ECO:0000313" key="4">
    <source>
        <dbReference type="EMBL" id="PUU72667.1"/>
    </source>
</evidence>
<sequence length="199" mass="21716">MAVWTAVAPEVFVWFQVMLEADYDYKFVATAMDYPFSWEPVKAKFVHCYSPAFAVDRVWNSLETLKRGTGTTALQKFNTKFLELASNPTAPAPIDLSVITSYTVAGTRRDRNVCTRCGGKGHWSASCRTKPEWKEGDPVSGYRGRGGTSRGTRSFGARRRGGTGALHLMREGVVDSGIAVDGADTADDGIAGSQEHPKN</sequence>
<comment type="caution">
    <text evidence="4">The sequence shown here is derived from an EMBL/GenBank/DDBJ whole genome shotgun (WGS) entry which is preliminary data.</text>
</comment>
<evidence type="ECO:0000256" key="2">
    <source>
        <dbReference type="SAM" id="MobiDB-lite"/>
    </source>
</evidence>
<evidence type="ECO:0000256" key="1">
    <source>
        <dbReference type="PROSITE-ProRule" id="PRU00047"/>
    </source>
</evidence>
<dbReference type="SUPFAM" id="SSF57756">
    <property type="entry name" value="Retrovirus zinc finger-like domains"/>
    <property type="match status" value="1"/>
</dbReference>
<dbReference type="InterPro" id="IPR001878">
    <property type="entry name" value="Znf_CCHC"/>
</dbReference>
<dbReference type="SMART" id="SM00343">
    <property type="entry name" value="ZnF_C2HC"/>
    <property type="match status" value="1"/>
</dbReference>
<dbReference type="GO" id="GO:0003676">
    <property type="term" value="F:nucleic acid binding"/>
    <property type="evidence" value="ECO:0007669"/>
    <property type="project" value="InterPro"/>
</dbReference>
<evidence type="ECO:0000259" key="3">
    <source>
        <dbReference type="PROSITE" id="PS50158"/>
    </source>
</evidence>
<dbReference type="PROSITE" id="PS50158">
    <property type="entry name" value="ZF_CCHC"/>
    <property type="match status" value="1"/>
</dbReference>
<dbReference type="Proteomes" id="UP000244722">
    <property type="component" value="Unassembled WGS sequence"/>
</dbReference>
<feature type="compositionally biased region" description="Low complexity" evidence="2">
    <location>
        <begin position="180"/>
        <end position="192"/>
    </location>
</feature>
<organism evidence="4 5">
    <name type="scientific">Tuber borchii</name>
    <name type="common">White truffle</name>
    <dbReference type="NCBI Taxonomy" id="42251"/>
    <lineage>
        <taxon>Eukaryota</taxon>
        <taxon>Fungi</taxon>
        <taxon>Dikarya</taxon>
        <taxon>Ascomycota</taxon>
        <taxon>Pezizomycotina</taxon>
        <taxon>Pezizomycetes</taxon>
        <taxon>Pezizales</taxon>
        <taxon>Tuberaceae</taxon>
        <taxon>Tuber</taxon>
    </lineage>
</organism>
<dbReference type="OrthoDB" id="5503129at2759"/>
<evidence type="ECO:0000313" key="5">
    <source>
        <dbReference type="Proteomes" id="UP000244722"/>
    </source>
</evidence>
<reference evidence="4 5" key="1">
    <citation type="submission" date="2017-04" db="EMBL/GenBank/DDBJ databases">
        <title>Draft genome sequence of Tuber borchii Vittad., a whitish edible truffle.</title>
        <authorList>
            <consortium name="DOE Joint Genome Institute"/>
            <person name="Murat C."/>
            <person name="Kuo A."/>
            <person name="Barry K.W."/>
            <person name="Clum A."/>
            <person name="Dockter R.B."/>
            <person name="Fauchery L."/>
            <person name="Iotti M."/>
            <person name="Kohler A."/>
            <person name="Labutti K."/>
            <person name="Lindquist E.A."/>
            <person name="Lipzen A."/>
            <person name="Ohm R.A."/>
            <person name="Wang M."/>
            <person name="Grigoriev I.V."/>
            <person name="Zambonelli A."/>
            <person name="Martin F.M."/>
        </authorList>
    </citation>
    <scope>NUCLEOTIDE SEQUENCE [LARGE SCALE GENOMIC DNA]</scope>
    <source>
        <strain evidence="4 5">Tbo3840</strain>
    </source>
</reference>
<dbReference type="GO" id="GO:0008270">
    <property type="term" value="F:zinc ion binding"/>
    <property type="evidence" value="ECO:0007669"/>
    <property type="project" value="UniProtKB-KW"/>
</dbReference>
<feature type="region of interest" description="Disordered" evidence="2">
    <location>
        <begin position="134"/>
        <end position="161"/>
    </location>
</feature>
<accession>A0A2T6ZAZ0</accession>
<keyword evidence="5" id="KW-1185">Reference proteome</keyword>
<proteinExistence type="predicted"/>
<keyword evidence="1" id="KW-0862">Zinc</keyword>
<name>A0A2T6ZAZ0_TUBBO</name>
<protein>
    <recommendedName>
        <fullName evidence="3">CCHC-type domain-containing protein</fullName>
    </recommendedName>
</protein>
<dbReference type="AlphaFoldDB" id="A0A2T6ZAZ0"/>
<keyword evidence="1" id="KW-0479">Metal-binding</keyword>
<dbReference type="Gene3D" id="4.10.60.10">
    <property type="entry name" value="Zinc finger, CCHC-type"/>
    <property type="match status" value="1"/>
</dbReference>